<keyword evidence="2" id="KW-0378">Hydrolase</keyword>
<dbReference type="SUPFAM" id="SSF52540">
    <property type="entry name" value="P-loop containing nucleoside triphosphate hydrolases"/>
    <property type="match status" value="1"/>
</dbReference>
<feature type="short sequence motif" description="Q motif" evidence="5">
    <location>
        <begin position="69"/>
        <end position="97"/>
    </location>
</feature>
<evidence type="ECO:0000313" key="9">
    <source>
        <dbReference type="Proteomes" id="UP000704712"/>
    </source>
</evidence>
<dbReference type="GO" id="GO:0003724">
    <property type="term" value="F:RNA helicase activity"/>
    <property type="evidence" value="ECO:0007669"/>
    <property type="project" value="InterPro"/>
</dbReference>
<feature type="region of interest" description="Disordered" evidence="6">
    <location>
        <begin position="1"/>
        <end position="27"/>
    </location>
</feature>
<keyword evidence="4" id="KW-0067">ATP-binding</keyword>
<dbReference type="GO" id="GO:0005524">
    <property type="term" value="F:ATP binding"/>
    <property type="evidence" value="ECO:0007669"/>
    <property type="project" value="UniProtKB-KW"/>
</dbReference>
<evidence type="ECO:0000256" key="6">
    <source>
        <dbReference type="SAM" id="MobiDB-lite"/>
    </source>
</evidence>
<keyword evidence="1" id="KW-0547">Nucleotide-binding</keyword>
<dbReference type="GO" id="GO:0016787">
    <property type="term" value="F:hydrolase activity"/>
    <property type="evidence" value="ECO:0007669"/>
    <property type="project" value="UniProtKB-KW"/>
</dbReference>
<dbReference type="Gene3D" id="3.40.50.300">
    <property type="entry name" value="P-loop containing nucleotide triphosphate hydrolases"/>
    <property type="match status" value="1"/>
</dbReference>
<evidence type="ECO:0000313" key="8">
    <source>
        <dbReference type="EMBL" id="KAF4150623.1"/>
    </source>
</evidence>
<protein>
    <submittedName>
        <fullName evidence="8">Putative ATP-dependent RNA helicase DBP5</fullName>
    </submittedName>
</protein>
<dbReference type="PROSITE" id="PS51195">
    <property type="entry name" value="Q_MOTIF"/>
    <property type="match status" value="1"/>
</dbReference>
<proteinExistence type="predicted"/>
<comment type="caution">
    <text evidence="8">The sequence shown here is derived from an EMBL/GenBank/DDBJ whole genome shotgun (WGS) entry which is preliminary data.</text>
</comment>
<evidence type="ECO:0000256" key="1">
    <source>
        <dbReference type="ARBA" id="ARBA00022741"/>
    </source>
</evidence>
<gene>
    <name evidence="8" type="ORF">GN958_ATG00153</name>
</gene>
<evidence type="ECO:0000259" key="7">
    <source>
        <dbReference type="PROSITE" id="PS51195"/>
    </source>
</evidence>
<feature type="domain" description="DEAD-box RNA helicase Q" evidence="7">
    <location>
        <begin position="69"/>
        <end position="97"/>
    </location>
</feature>
<dbReference type="InterPro" id="IPR014014">
    <property type="entry name" value="RNA_helicase_DEAD_Q_motif"/>
</dbReference>
<keyword evidence="3 8" id="KW-0347">Helicase</keyword>
<dbReference type="AlphaFoldDB" id="A0A8S9VD09"/>
<dbReference type="Proteomes" id="UP000704712">
    <property type="component" value="Unassembled WGS sequence"/>
</dbReference>
<reference evidence="8" key="1">
    <citation type="submission" date="2020-03" db="EMBL/GenBank/DDBJ databases">
        <title>Hybrid Assembly of Korean Phytophthora infestans isolates.</title>
        <authorList>
            <person name="Prokchorchik M."/>
            <person name="Lee Y."/>
            <person name="Seo J."/>
            <person name="Cho J.-H."/>
            <person name="Park Y.-E."/>
            <person name="Jang D.-C."/>
            <person name="Im J.-S."/>
            <person name="Choi J.-G."/>
            <person name="Park H.-J."/>
            <person name="Lee G.-B."/>
            <person name="Lee Y.-G."/>
            <person name="Hong S.-Y."/>
            <person name="Cho K."/>
            <person name="Sohn K.H."/>
        </authorList>
    </citation>
    <scope>NUCLEOTIDE SEQUENCE</scope>
    <source>
        <strain evidence="8">KR_2_A2</strain>
    </source>
</reference>
<sequence length="106" mass="11596">MSETDAAAKTTEEVAPPVETENKTEDAVEEVTQSLEDILALGQGLDDEDYKAELEVLQNDPNSNLYSAVTFEELNLPDPLLKGVYNMKFAKPSKIQSVALPLILAE</sequence>
<evidence type="ECO:0000256" key="4">
    <source>
        <dbReference type="ARBA" id="ARBA00022840"/>
    </source>
</evidence>
<accession>A0A8S9VD09</accession>
<evidence type="ECO:0000256" key="3">
    <source>
        <dbReference type="ARBA" id="ARBA00022806"/>
    </source>
</evidence>
<dbReference type="InterPro" id="IPR027417">
    <property type="entry name" value="P-loop_NTPase"/>
</dbReference>
<evidence type="ECO:0000256" key="2">
    <source>
        <dbReference type="ARBA" id="ARBA00022801"/>
    </source>
</evidence>
<name>A0A8S9VD09_PHYIN</name>
<evidence type="ECO:0000256" key="5">
    <source>
        <dbReference type="PROSITE-ProRule" id="PRU00552"/>
    </source>
</evidence>
<dbReference type="EMBL" id="JAACNO010000041">
    <property type="protein sequence ID" value="KAF4150623.1"/>
    <property type="molecule type" value="Genomic_DNA"/>
</dbReference>
<organism evidence="8 9">
    <name type="scientific">Phytophthora infestans</name>
    <name type="common">Potato late blight agent</name>
    <name type="synonym">Botrytis infestans</name>
    <dbReference type="NCBI Taxonomy" id="4787"/>
    <lineage>
        <taxon>Eukaryota</taxon>
        <taxon>Sar</taxon>
        <taxon>Stramenopiles</taxon>
        <taxon>Oomycota</taxon>
        <taxon>Peronosporomycetes</taxon>
        <taxon>Peronosporales</taxon>
        <taxon>Peronosporaceae</taxon>
        <taxon>Phytophthora</taxon>
    </lineage>
</organism>